<keyword evidence="2" id="KW-1185">Reference proteome</keyword>
<sequence length="89" mass="9869">MSHDSFRIPLYSLWLEERLQCGKQIKVNADDYRDRSEKALRIGKVVGFIIFVVCGLPVSGCGKEGPSDPSRGLNPACRGLLDLWTTGQC</sequence>
<reference evidence="1 2" key="1">
    <citation type="journal article" date="2020" name="BMC Genomics">
        <title>Intraspecific diversification of the crop wild relative Brassica cretica Lam. using demographic model selection.</title>
        <authorList>
            <person name="Kioukis A."/>
            <person name="Michalopoulou V.A."/>
            <person name="Briers L."/>
            <person name="Pirintsos S."/>
            <person name="Studholme D.J."/>
            <person name="Pavlidis P."/>
            <person name="Sarris P.F."/>
        </authorList>
    </citation>
    <scope>NUCLEOTIDE SEQUENCE [LARGE SCALE GENOMIC DNA]</scope>
    <source>
        <strain evidence="2">cv. PFS-1207/04</strain>
    </source>
</reference>
<proteinExistence type="predicted"/>
<name>A0ABQ7BA84_BRACR</name>
<dbReference type="Proteomes" id="UP000266723">
    <property type="component" value="Unassembled WGS sequence"/>
</dbReference>
<protein>
    <submittedName>
        <fullName evidence="1">Uncharacterized protein</fullName>
    </submittedName>
</protein>
<evidence type="ECO:0000313" key="1">
    <source>
        <dbReference type="EMBL" id="KAF3529393.1"/>
    </source>
</evidence>
<gene>
    <name evidence="1" type="ORF">DY000_02042346</name>
</gene>
<comment type="caution">
    <text evidence="1">The sequence shown here is derived from an EMBL/GenBank/DDBJ whole genome shotgun (WGS) entry which is preliminary data.</text>
</comment>
<evidence type="ECO:0000313" key="2">
    <source>
        <dbReference type="Proteomes" id="UP000266723"/>
    </source>
</evidence>
<organism evidence="1 2">
    <name type="scientific">Brassica cretica</name>
    <name type="common">Mustard</name>
    <dbReference type="NCBI Taxonomy" id="69181"/>
    <lineage>
        <taxon>Eukaryota</taxon>
        <taxon>Viridiplantae</taxon>
        <taxon>Streptophyta</taxon>
        <taxon>Embryophyta</taxon>
        <taxon>Tracheophyta</taxon>
        <taxon>Spermatophyta</taxon>
        <taxon>Magnoliopsida</taxon>
        <taxon>eudicotyledons</taxon>
        <taxon>Gunneridae</taxon>
        <taxon>Pentapetalae</taxon>
        <taxon>rosids</taxon>
        <taxon>malvids</taxon>
        <taxon>Brassicales</taxon>
        <taxon>Brassicaceae</taxon>
        <taxon>Brassiceae</taxon>
        <taxon>Brassica</taxon>
    </lineage>
</organism>
<dbReference type="EMBL" id="QGKV02001507">
    <property type="protein sequence ID" value="KAF3529393.1"/>
    <property type="molecule type" value="Genomic_DNA"/>
</dbReference>
<accession>A0ABQ7BA84</accession>